<dbReference type="PANTHER" id="PTHR22916:SF51">
    <property type="entry name" value="GLYCOSYLTRANSFERASE EPSH-RELATED"/>
    <property type="match status" value="1"/>
</dbReference>
<evidence type="ECO:0000256" key="2">
    <source>
        <dbReference type="ARBA" id="ARBA00022679"/>
    </source>
</evidence>
<organism evidence="4 5">
    <name type="scientific">Muribacter muris</name>
    <dbReference type="NCBI Taxonomy" id="67855"/>
    <lineage>
        <taxon>Bacteria</taxon>
        <taxon>Pseudomonadati</taxon>
        <taxon>Pseudomonadota</taxon>
        <taxon>Gammaproteobacteria</taxon>
        <taxon>Pasteurellales</taxon>
        <taxon>Pasteurellaceae</taxon>
        <taxon>Muribacter</taxon>
    </lineage>
</organism>
<evidence type="ECO:0000256" key="1">
    <source>
        <dbReference type="ARBA" id="ARBA00022676"/>
    </source>
</evidence>
<sequence>MSSSNILISVIVPIYNVEKYLQKCIESIIEQSYTNLEIILVNDGSKDSSPQICDKYAKKDSRIKVIHKENGGLSDARNKGLEVATGDFISFIDSDDFIEKDLYNNFQQILSTYPKLDIYIFNLNKQTKSSWIKCHSVLQSHYTENKTQVLSYIFDLNGVDSYAWNKIFRRSLFQEYNLFFPKGKLYEDVFTIPRIISKSRKIFIDNKVGYNYVFNHSGIMRADFSLRQLDNIQQRELLLNLIKSEYPIIYYKALNKLLDGILSTSYKLSLSNKNNIYNKGLNEIKNYIKTYKKDFLTNSNISIIKKLALCLLIFNIKLYGLTYKIYLNK</sequence>
<name>A0A0J5P4A2_9PAST</name>
<dbReference type="Gene3D" id="3.90.550.10">
    <property type="entry name" value="Spore Coat Polysaccharide Biosynthesis Protein SpsA, Chain A"/>
    <property type="match status" value="1"/>
</dbReference>
<dbReference type="InterPro" id="IPR029044">
    <property type="entry name" value="Nucleotide-diphossugar_trans"/>
</dbReference>
<dbReference type="Proteomes" id="UP000036270">
    <property type="component" value="Unassembled WGS sequence"/>
</dbReference>
<keyword evidence="2" id="KW-0808">Transferase</keyword>
<dbReference type="EMBL" id="JWIZ01000048">
    <property type="protein sequence ID" value="KMK51136.1"/>
    <property type="molecule type" value="Genomic_DNA"/>
</dbReference>
<dbReference type="PANTHER" id="PTHR22916">
    <property type="entry name" value="GLYCOSYLTRANSFERASE"/>
    <property type="match status" value="1"/>
</dbReference>
<accession>A0A0J5P4A2</accession>
<feature type="domain" description="Glycosyltransferase 2-like" evidence="3">
    <location>
        <begin position="9"/>
        <end position="175"/>
    </location>
</feature>
<dbReference type="Pfam" id="PF00535">
    <property type="entry name" value="Glycos_transf_2"/>
    <property type="match status" value="1"/>
</dbReference>
<gene>
    <name evidence="4" type="ORF">RO21_07990</name>
</gene>
<dbReference type="PATRIC" id="fig|67855.3.peg.1640"/>
<dbReference type="InterPro" id="IPR001173">
    <property type="entry name" value="Glyco_trans_2-like"/>
</dbReference>
<dbReference type="STRING" id="67855.RO21_07990"/>
<dbReference type="RefSeq" id="WP_047977273.1">
    <property type="nucleotide sequence ID" value="NZ_JWIZ01000048.1"/>
</dbReference>
<dbReference type="CDD" id="cd00761">
    <property type="entry name" value="Glyco_tranf_GTA_type"/>
    <property type="match status" value="1"/>
</dbReference>
<dbReference type="SUPFAM" id="SSF53448">
    <property type="entry name" value="Nucleotide-diphospho-sugar transferases"/>
    <property type="match status" value="1"/>
</dbReference>
<reference evidence="4 5" key="1">
    <citation type="submission" date="2014-12" db="EMBL/GenBank/DDBJ databases">
        <title>Reclassification of Actinobacillus muris as Muribacter muris.</title>
        <authorList>
            <person name="Christensen H."/>
            <person name="Nicklas W."/>
            <person name="Bisgaard M."/>
        </authorList>
    </citation>
    <scope>NUCLEOTIDE SEQUENCE [LARGE SCALE GENOMIC DNA]</scope>
    <source>
        <strain evidence="4 5">Ackerman80-443D</strain>
    </source>
</reference>
<proteinExistence type="predicted"/>
<keyword evidence="1" id="KW-0328">Glycosyltransferase</keyword>
<evidence type="ECO:0000313" key="5">
    <source>
        <dbReference type="Proteomes" id="UP000036270"/>
    </source>
</evidence>
<protein>
    <recommendedName>
        <fullName evidence="3">Glycosyltransferase 2-like domain-containing protein</fullName>
    </recommendedName>
</protein>
<evidence type="ECO:0000259" key="3">
    <source>
        <dbReference type="Pfam" id="PF00535"/>
    </source>
</evidence>
<dbReference type="GO" id="GO:0016758">
    <property type="term" value="F:hexosyltransferase activity"/>
    <property type="evidence" value="ECO:0007669"/>
    <property type="project" value="UniProtKB-ARBA"/>
</dbReference>
<dbReference type="AlphaFoldDB" id="A0A0J5P4A2"/>
<evidence type="ECO:0000313" key="4">
    <source>
        <dbReference type="EMBL" id="KMK51136.1"/>
    </source>
</evidence>
<comment type="caution">
    <text evidence="4">The sequence shown here is derived from an EMBL/GenBank/DDBJ whole genome shotgun (WGS) entry which is preliminary data.</text>
</comment>
<keyword evidence="5" id="KW-1185">Reference proteome</keyword>